<evidence type="ECO:0000313" key="3">
    <source>
        <dbReference type="Proteomes" id="UP001652740"/>
    </source>
</evidence>
<dbReference type="PANTHER" id="PTHR15288:SF0">
    <property type="entry name" value="UDENN DOMAIN-CONTAINING PROTEIN"/>
    <property type="match status" value="1"/>
</dbReference>
<feature type="compositionally biased region" description="Polar residues" evidence="1">
    <location>
        <begin position="23"/>
        <end position="32"/>
    </location>
</feature>
<protein>
    <submittedName>
        <fullName evidence="4">DENN domain-containing protein 2A-like isoform X2</fullName>
    </submittedName>
</protein>
<dbReference type="PANTHER" id="PTHR15288">
    <property type="entry name" value="DENN DOMAIN-CONTAINING PROTEIN 2"/>
    <property type="match status" value="1"/>
</dbReference>
<dbReference type="InterPro" id="IPR043153">
    <property type="entry name" value="DENN_C"/>
</dbReference>
<dbReference type="Gene3D" id="3.30.450.200">
    <property type="match status" value="1"/>
</dbReference>
<dbReference type="Gene3D" id="3.40.50.11500">
    <property type="match status" value="1"/>
</dbReference>
<proteinExistence type="predicted"/>
<organism evidence="3 4">
    <name type="scientific">Galleria mellonella</name>
    <name type="common">Greater wax moth</name>
    <dbReference type="NCBI Taxonomy" id="7137"/>
    <lineage>
        <taxon>Eukaryota</taxon>
        <taxon>Metazoa</taxon>
        <taxon>Ecdysozoa</taxon>
        <taxon>Arthropoda</taxon>
        <taxon>Hexapoda</taxon>
        <taxon>Insecta</taxon>
        <taxon>Pterygota</taxon>
        <taxon>Neoptera</taxon>
        <taxon>Endopterygota</taxon>
        <taxon>Lepidoptera</taxon>
        <taxon>Glossata</taxon>
        <taxon>Ditrysia</taxon>
        <taxon>Pyraloidea</taxon>
        <taxon>Pyralidae</taxon>
        <taxon>Galleriinae</taxon>
        <taxon>Galleria</taxon>
    </lineage>
</organism>
<gene>
    <name evidence="4" type="primary">LOC113514445</name>
</gene>
<evidence type="ECO:0000259" key="2">
    <source>
        <dbReference type="PROSITE" id="PS50211"/>
    </source>
</evidence>
<dbReference type="InterPro" id="IPR037516">
    <property type="entry name" value="Tripartite_DENN"/>
</dbReference>
<feature type="region of interest" description="Disordered" evidence="1">
    <location>
        <begin position="16"/>
        <end position="36"/>
    </location>
</feature>
<name>A0ABM3N3G4_GALME</name>
<dbReference type="Pfam" id="PF03455">
    <property type="entry name" value="dDENN"/>
    <property type="match status" value="1"/>
</dbReference>
<sequence>MNEIYDTVTAVCNMDDHKPGSFPTESDGSTSEDSVKITRSLTEKRKNYVRRVSSRVAYLDQKNVKVQRFRHQTSICSYKSEVIDNPYSTFRSWKSFRTSQNNLAKDKMNESDSKNNLTDASGNALSMDFSDSSIDNVSIDEKTGCVDIDLPFETRDKGLFNISLLVGLNYMSGEAYVKSVFPSQVHVPPHIENLIFPETLSWTSNGEWSADASAQCYSLVLTDERGERSYGYCRRVLPEGATTCLPLCYCIIGKYRAPGFYYKVLQEIESHHGSSETEIQSILQQLIDTDFPDPGEEITITYSNTSRRSIELDTMKCKTMPDLRRSGGKPDEQYLEGFADKSESLGDELPRFLDLENNNDVKSGRYTPRPKILKRPIEPRADEDNLSVLLDSLGAGLVIKVFGSLLLERKVIVISDQLSVLSSCMEALQWSLYPLVWQQPLISCIPSAIQRDVLEAPLPILAGMLTCKPTDTTIHEGMLIDLRHPSKVLHCQGDESTILPTASYKTLKTALQMESLKYKDRSEDSKTRNVMISEAFLRFFVDILGDFWRFFAEGEVKDGALGKGGVVFDKEAFTKSATSKQNQYFLEWFTETAMFNHFIQNMATCHRRRASSASSTTVDEGFVDAPLPNFYQLFEERVRNRSKSDSHKNSESKNYRSAVNKKVKLLKSKLRDLIT</sequence>
<feature type="domain" description="UDENN" evidence="2">
    <location>
        <begin position="161"/>
        <end position="611"/>
    </location>
</feature>
<dbReference type="InterPro" id="IPR005113">
    <property type="entry name" value="uDENN_dom"/>
</dbReference>
<dbReference type="InterPro" id="IPR001194">
    <property type="entry name" value="cDENN_dom"/>
</dbReference>
<evidence type="ECO:0000313" key="4">
    <source>
        <dbReference type="RefSeq" id="XP_052758020.1"/>
    </source>
</evidence>
<dbReference type="InterPro" id="IPR051942">
    <property type="entry name" value="DENN_domain_containing_2"/>
</dbReference>
<evidence type="ECO:0000256" key="1">
    <source>
        <dbReference type="SAM" id="MobiDB-lite"/>
    </source>
</evidence>
<dbReference type="Proteomes" id="UP001652740">
    <property type="component" value="Unplaced"/>
</dbReference>
<keyword evidence="3" id="KW-1185">Reference proteome</keyword>
<dbReference type="PROSITE" id="PS50211">
    <property type="entry name" value="DENN"/>
    <property type="match status" value="1"/>
</dbReference>
<dbReference type="SMART" id="SM00801">
    <property type="entry name" value="dDENN"/>
    <property type="match status" value="1"/>
</dbReference>
<dbReference type="Pfam" id="PF03456">
    <property type="entry name" value="uDENN"/>
    <property type="match status" value="1"/>
</dbReference>
<dbReference type="GeneID" id="113514445"/>
<dbReference type="SMART" id="SM00800">
    <property type="entry name" value="uDENN"/>
    <property type="match status" value="1"/>
</dbReference>
<dbReference type="InterPro" id="IPR005112">
    <property type="entry name" value="dDENN_dom"/>
</dbReference>
<reference evidence="4" key="1">
    <citation type="submission" date="2025-08" db="UniProtKB">
        <authorList>
            <consortium name="RefSeq"/>
        </authorList>
    </citation>
    <scope>IDENTIFICATION</scope>
    <source>
        <tissue evidence="4">Whole larvae</tissue>
    </source>
</reference>
<dbReference type="SMART" id="SM00799">
    <property type="entry name" value="DENN"/>
    <property type="match status" value="1"/>
</dbReference>
<dbReference type="Pfam" id="PF02141">
    <property type="entry name" value="DENN"/>
    <property type="match status" value="1"/>
</dbReference>
<accession>A0ABM3N3G4</accession>
<dbReference type="RefSeq" id="XP_052758020.1">
    <property type="nucleotide sequence ID" value="XM_052902060.1"/>
</dbReference>